<reference evidence="2" key="1">
    <citation type="submission" date="2013-04" db="EMBL/GenBank/DDBJ databases">
        <authorList>
            <person name="Qu J."/>
            <person name="Murali S.C."/>
            <person name="Bandaranaike D."/>
            <person name="Bellair M."/>
            <person name="Blankenburg K."/>
            <person name="Chao H."/>
            <person name="Dinh H."/>
            <person name="Doddapaneni H."/>
            <person name="Downs B."/>
            <person name="Dugan-Rocha S."/>
            <person name="Elkadiri S."/>
            <person name="Gnanaolivu R.D."/>
            <person name="Hernandez B."/>
            <person name="Javaid M."/>
            <person name="Jayaseelan J.C."/>
            <person name="Lee S."/>
            <person name="Li M."/>
            <person name="Ming W."/>
            <person name="Munidasa M."/>
            <person name="Muniz J."/>
            <person name="Nguyen L."/>
            <person name="Ongeri F."/>
            <person name="Osuji N."/>
            <person name="Pu L.-L."/>
            <person name="Puazo M."/>
            <person name="Qu C."/>
            <person name="Quiroz J."/>
            <person name="Raj R."/>
            <person name="Weissenberger G."/>
            <person name="Xin Y."/>
            <person name="Zou X."/>
            <person name="Han Y."/>
            <person name="Richards S."/>
            <person name="Worley K."/>
            <person name="Muzny D."/>
            <person name="Gibbs R."/>
        </authorList>
    </citation>
    <scope>NUCLEOTIDE SEQUENCE</scope>
    <source>
        <strain evidence="2">Sampled in the wild</strain>
    </source>
</reference>
<dbReference type="Proteomes" id="UP000792457">
    <property type="component" value="Unassembled WGS sequence"/>
</dbReference>
<protein>
    <recommendedName>
        <fullName evidence="4">Gag-like protein</fullName>
    </recommendedName>
</protein>
<name>A0A8K0KNJ2_LADFU</name>
<feature type="region of interest" description="Disordered" evidence="1">
    <location>
        <begin position="173"/>
        <end position="193"/>
    </location>
</feature>
<accession>A0A8K0KNJ2</accession>
<sequence length="521" mass="57728">MEIPKHSTSKGKSIRMDNPENPPAHDNDSDCTATDSYMEEDQPPSPITELVYSHPNPEELLDHLLLGLAHLKDRLPLKQWENILEKKVSGMLCLPPSLAGKKVCLNPSGSSAIANNGPSTSGTNNNSSNSGQDGFIVVSNKRKHSACSDNTSLEPIPLKNRFDPIKNSYIPSQPFPSSSSSIPPPTPNPPKSKIPSIKIIHNKNWPNLLEGIIKSTNLPPTCQLAGANIILIKNQTVDDYFKCMTYLKAANCEFYTYQVPDRKNQDFVIRNLPASTNTIDIQKALSDMGFPILNVTQIFTTRATTAEKLEGKTVGEKRPCPIFKITTEHLKDPASLKNINHLLHLRITITDFIKPKQPVQCTKYQRIEHTKNFCHMSSNCVKCGGPHASSDCKKEREDEPKCFNCSQKHPANYRGCAAFVAAKQALLNRTRPTTNILTTKPAPPFPPLQTLPQATTYSQFLKNPKPNPIPTNPTTSTSDKTSQQEDLVSWTISIIAKVSALQSIQEKKLFILTEIMKIHGI</sequence>
<feature type="compositionally biased region" description="Basic and acidic residues" evidence="1">
    <location>
        <begin position="14"/>
        <end position="28"/>
    </location>
</feature>
<feature type="region of interest" description="Disordered" evidence="1">
    <location>
        <begin position="115"/>
        <end position="134"/>
    </location>
</feature>
<proteinExistence type="predicted"/>
<evidence type="ECO:0000313" key="3">
    <source>
        <dbReference type="Proteomes" id="UP000792457"/>
    </source>
</evidence>
<dbReference type="PANTHER" id="PTHR33273:SF2">
    <property type="entry name" value="ENDONUCLEASE_EXONUCLEASE_PHOSPHATASE DOMAIN-CONTAINING PROTEIN"/>
    <property type="match status" value="1"/>
</dbReference>
<dbReference type="PANTHER" id="PTHR33273">
    <property type="entry name" value="DOMAIN-CONTAINING PROTEIN, PUTATIVE-RELATED"/>
    <property type="match status" value="1"/>
</dbReference>
<feature type="compositionally biased region" description="Pro residues" evidence="1">
    <location>
        <begin position="182"/>
        <end position="192"/>
    </location>
</feature>
<dbReference type="AlphaFoldDB" id="A0A8K0KNJ2"/>
<feature type="region of interest" description="Disordered" evidence="1">
    <location>
        <begin position="1"/>
        <end position="47"/>
    </location>
</feature>
<dbReference type="EMBL" id="KZ309242">
    <property type="protein sequence ID" value="KAG8237912.1"/>
    <property type="molecule type" value="Genomic_DNA"/>
</dbReference>
<feature type="compositionally biased region" description="Low complexity" evidence="1">
    <location>
        <begin position="115"/>
        <end position="131"/>
    </location>
</feature>
<evidence type="ECO:0000313" key="2">
    <source>
        <dbReference type="EMBL" id="KAG8237912.1"/>
    </source>
</evidence>
<dbReference type="OrthoDB" id="7480986at2759"/>
<comment type="caution">
    <text evidence="2">The sequence shown here is derived from an EMBL/GenBank/DDBJ whole genome shotgun (WGS) entry which is preliminary data.</text>
</comment>
<feature type="region of interest" description="Disordered" evidence="1">
    <location>
        <begin position="459"/>
        <end position="483"/>
    </location>
</feature>
<evidence type="ECO:0008006" key="4">
    <source>
        <dbReference type="Google" id="ProtNLM"/>
    </source>
</evidence>
<evidence type="ECO:0000256" key="1">
    <source>
        <dbReference type="SAM" id="MobiDB-lite"/>
    </source>
</evidence>
<reference evidence="2" key="2">
    <citation type="submission" date="2017-10" db="EMBL/GenBank/DDBJ databases">
        <title>Ladona fulva Genome sequencing and assembly.</title>
        <authorList>
            <person name="Murali S."/>
            <person name="Richards S."/>
            <person name="Bandaranaike D."/>
            <person name="Bellair M."/>
            <person name="Blankenburg K."/>
            <person name="Chao H."/>
            <person name="Dinh H."/>
            <person name="Doddapaneni H."/>
            <person name="Dugan-Rocha S."/>
            <person name="Elkadiri S."/>
            <person name="Gnanaolivu R."/>
            <person name="Hernandez B."/>
            <person name="Skinner E."/>
            <person name="Javaid M."/>
            <person name="Lee S."/>
            <person name="Li M."/>
            <person name="Ming W."/>
            <person name="Munidasa M."/>
            <person name="Muniz J."/>
            <person name="Nguyen L."/>
            <person name="Hughes D."/>
            <person name="Osuji N."/>
            <person name="Pu L.-L."/>
            <person name="Puazo M."/>
            <person name="Qu C."/>
            <person name="Quiroz J."/>
            <person name="Raj R."/>
            <person name="Weissenberger G."/>
            <person name="Xin Y."/>
            <person name="Zou X."/>
            <person name="Han Y."/>
            <person name="Worley K."/>
            <person name="Muzny D."/>
            <person name="Gibbs R."/>
        </authorList>
    </citation>
    <scope>NUCLEOTIDE SEQUENCE</scope>
    <source>
        <strain evidence="2">Sampled in the wild</strain>
    </source>
</reference>
<organism evidence="2 3">
    <name type="scientific">Ladona fulva</name>
    <name type="common">Scarce chaser dragonfly</name>
    <name type="synonym">Libellula fulva</name>
    <dbReference type="NCBI Taxonomy" id="123851"/>
    <lineage>
        <taxon>Eukaryota</taxon>
        <taxon>Metazoa</taxon>
        <taxon>Ecdysozoa</taxon>
        <taxon>Arthropoda</taxon>
        <taxon>Hexapoda</taxon>
        <taxon>Insecta</taxon>
        <taxon>Pterygota</taxon>
        <taxon>Palaeoptera</taxon>
        <taxon>Odonata</taxon>
        <taxon>Epiprocta</taxon>
        <taxon>Anisoptera</taxon>
        <taxon>Libelluloidea</taxon>
        <taxon>Libellulidae</taxon>
        <taxon>Ladona</taxon>
    </lineage>
</organism>
<gene>
    <name evidence="2" type="ORF">J437_LFUL017784</name>
</gene>
<keyword evidence="3" id="KW-1185">Reference proteome</keyword>